<protein>
    <submittedName>
        <fullName evidence="1">Uncharacterized protein</fullName>
    </submittedName>
</protein>
<comment type="caution">
    <text evidence="1">The sequence shown here is derived from an EMBL/GenBank/DDBJ whole genome shotgun (WGS) entry which is preliminary data.</text>
</comment>
<accession>A0A0R2KUI3</accession>
<dbReference type="InterPro" id="IPR046724">
    <property type="entry name" value="DUF6616"/>
</dbReference>
<evidence type="ECO:0000313" key="1">
    <source>
        <dbReference type="EMBL" id="KRN90378.1"/>
    </source>
</evidence>
<organism evidence="1 2">
    <name type="scientific">Ligilactobacillus ceti DSM 22408</name>
    <dbReference type="NCBI Taxonomy" id="1122146"/>
    <lineage>
        <taxon>Bacteria</taxon>
        <taxon>Bacillati</taxon>
        <taxon>Bacillota</taxon>
        <taxon>Bacilli</taxon>
        <taxon>Lactobacillales</taxon>
        <taxon>Lactobacillaceae</taxon>
        <taxon>Ligilactobacillus</taxon>
    </lineage>
</organism>
<dbReference type="STRING" id="1122146.IV53_GL000293"/>
<dbReference type="AlphaFoldDB" id="A0A0R2KUI3"/>
<dbReference type="PATRIC" id="fig|1122146.4.peg.299"/>
<evidence type="ECO:0000313" key="2">
    <source>
        <dbReference type="Proteomes" id="UP000051500"/>
    </source>
</evidence>
<sequence length="111" mass="12912">MKIFIDFWKPKEAWLKLSKAEREAYMESVGPVMAEMDKKGAITEAWGVNEDNSPQRADYGFFAIQKFPSDEVMEEFKSLLVQTKWHDYFEQKNLAGENTDPEIIIGKMIDL</sequence>
<dbReference type="EMBL" id="JQBZ01000003">
    <property type="protein sequence ID" value="KRN90378.1"/>
    <property type="molecule type" value="Genomic_DNA"/>
</dbReference>
<proteinExistence type="predicted"/>
<keyword evidence="2" id="KW-1185">Reference proteome</keyword>
<gene>
    <name evidence="1" type="ORF">IV53_GL000293</name>
</gene>
<dbReference type="Proteomes" id="UP000051500">
    <property type="component" value="Unassembled WGS sequence"/>
</dbReference>
<dbReference type="Pfam" id="PF20321">
    <property type="entry name" value="DUF6616"/>
    <property type="match status" value="1"/>
</dbReference>
<dbReference type="OrthoDB" id="670883at2"/>
<name>A0A0R2KUI3_9LACO</name>
<dbReference type="RefSeq" id="WP_027106558.1">
    <property type="nucleotide sequence ID" value="NZ_AUHP01000013.1"/>
</dbReference>
<reference evidence="1 2" key="1">
    <citation type="journal article" date="2015" name="Genome Announc.">
        <title>Expanding the biotechnology potential of lactobacilli through comparative genomics of 213 strains and associated genera.</title>
        <authorList>
            <person name="Sun Z."/>
            <person name="Harris H.M."/>
            <person name="McCann A."/>
            <person name="Guo C."/>
            <person name="Argimon S."/>
            <person name="Zhang W."/>
            <person name="Yang X."/>
            <person name="Jeffery I.B."/>
            <person name="Cooney J.C."/>
            <person name="Kagawa T.F."/>
            <person name="Liu W."/>
            <person name="Song Y."/>
            <person name="Salvetti E."/>
            <person name="Wrobel A."/>
            <person name="Rasinkangas P."/>
            <person name="Parkhill J."/>
            <person name="Rea M.C."/>
            <person name="O'Sullivan O."/>
            <person name="Ritari J."/>
            <person name="Douillard F.P."/>
            <person name="Paul Ross R."/>
            <person name="Yang R."/>
            <person name="Briner A.E."/>
            <person name="Felis G.E."/>
            <person name="de Vos W.M."/>
            <person name="Barrangou R."/>
            <person name="Klaenhammer T.R."/>
            <person name="Caufield P.W."/>
            <person name="Cui Y."/>
            <person name="Zhang H."/>
            <person name="O'Toole P.W."/>
        </authorList>
    </citation>
    <scope>NUCLEOTIDE SEQUENCE [LARGE SCALE GENOMIC DNA]</scope>
    <source>
        <strain evidence="1 2">DSM 22408</strain>
    </source>
</reference>